<dbReference type="PROSITE" id="PS01330">
    <property type="entry name" value="PABS_1"/>
    <property type="match status" value="1"/>
</dbReference>
<dbReference type="NCBIfam" id="NF037959">
    <property type="entry name" value="MFS_SpdSyn"/>
    <property type="match status" value="1"/>
</dbReference>
<dbReference type="HAMAP" id="MF_00198">
    <property type="entry name" value="Spermidine_synth"/>
    <property type="match status" value="1"/>
</dbReference>
<dbReference type="PANTHER" id="PTHR11558">
    <property type="entry name" value="SPERMIDINE/SPERMINE SYNTHASE"/>
    <property type="match status" value="1"/>
</dbReference>
<keyword evidence="2 3" id="KW-0808">Transferase</keyword>
<dbReference type="GO" id="GO:0005829">
    <property type="term" value="C:cytosol"/>
    <property type="evidence" value="ECO:0007669"/>
    <property type="project" value="TreeGrafter"/>
</dbReference>
<dbReference type="Gene3D" id="3.40.50.150">
    <property type="entry name" value="Vaccinia Virus protein VP39"/>
    <property type="match status" value="1"/>
</dbReference>
<dbReference type="NCBIfam" id="NF002010">
    <property type="entry name" value="PRK00811.1"/>
    <property type="match status" value="1"/>
</dbReference>
<dbReference type="OrthoDB" id="38125at2759"/>
<dbReference type="InterPro" id="IPR030373">
    <property type="entry name" value="PABS_CS"/>
</dbReference>
<dbReference type="NCBIfam" id="TIGR00417">
    <property type="entry name" value="speE"/>
    <property type="match status" value="1"/>
</dbReference>
<dbReference type="CDD" id="cd02440">
    <property type="entry name" value="AdoMet_MTases"/>
    <property type="match status" value="1"/>
</dbReference>
<dbReference type="SUPFAM" id="SSF53335">
    <property type="entry name" value="S-adenosyl-L-methionine-dependent methyltransferases"/>
    <property type="match status" value="1"/>
</dbReference>
<dbReference type="Gene3D" id="2.30.140.10">
    <property type="entry name" value="Spermidine synthase, tetramerisation domain"/>
    <property type="match status" value="1"/>
</dbReference>
<dbReference type="GO" id="GO:0004766">
    <property type="term" value="F:spermidine synthase activity"/>
    <property type="evidence" value="ECO:0007669"/>
    <property type="project" value="TreeGrafter"/>
</dbReference>
<keyword evidence="7" id="KW-1185">Reference proteome</keyword>
<accession>A0A9N9GM65</accession>
<dbReference type="EMBL" id="CAJVPJ010002056">
    <property type="protein sequence ID" value="CAG8611892.1"/>
    <property type="molecule type" value="Genomic_DNA"/>
</dbReference>
<dbReference type="GO" id="GO:0015940">
    <property type="term" value="P:pantothenate biosynthetic process"/>
    <property type="evidence" value="ECO:0007669"/>
    <property type="project" value="UniProtKB-ARBA"/>
</dbReference>
<dbReference type="Proteomes" id="UP000789572">
    <property type="component" value="Unassembled WGS sequence"/>
</dbReference>
<dbReference type="PROSITE" id="PS51006">
    <property type="entry name" value="PABS_2"/>
    <property type="match status" value="1"/>
</dbReference>
<sequence length="300" mass="34459">MSTPSFPSHPQIVDGWFKEKPLLWPGQAMCLEIEEVLHMEKSELQDILIFKSKTYGVVFALDGVVQCTERDEFAYQEMIAHLPLNCHPDPRKVLVIGGGDGGVLREIVKHESVEEVILCEIDEAVIRVAKQYLPNMAVGFDHPKVKVIIRDGFEYLKEKPESFDAIIVDTSDPIGPAESLFQKDFFKLVRDALRPGGLMSIQAECQWLHLSFIKEIHLYCLEVFPVVEYAYTTIPTYPSGQIGIFVCCKEEERNLRKPLRRWTPEQEDKLCKYYNAEIHEASFILPTFTRSFISQYKPSK</sequence>
<evidence type="ECO:0000256" key="1">
    <source>
        <dbReference type="ARBA" id="ARBA00007867"/>
    </source>
</evidence>
<dbReference type="FunFam" id="3.40.50.150:FF:000013">
    <property type="entry name" value="Spermidine synthase"/>
    <property type="match status" value="1"/>
</dbReference>
<proteinExistence type="inferred from homology"/>
<protein>
    <submittedName>
        <fullName evidence="6">7911_t:CDS:1</fullName>
    </submittedName>
</protein>
<feature type="active site" description="Proton acceptor" evidence="3">
    <location>
        <position position="169"/>
    </location>
</feature>
<dbReference type="Pfam" id="PF01564">
    <property type="entry name" value="Spermine_synth"/>
    <property type="match status" value="1"/>
</dbReference>
<reference evidence="6" key="1">
    <citation type="submission" date="2021-06" db="EMBL/GenBank/DDBJ databases">
        <authorList>
            <person name="Kallberg Y."/>
            <person name="Tangrot J."/>
            <person name="Rosling A."/>
        </authorList>
    </citation>
    <scope>NUCLEOTIDE SEQUENCE</scope>
    <source>
        <strain evidence="6">IA702</strain>
    </source>
</reference>
<evidence type="ECO:0000313" key="7">
    <source>
        <dbReference type="Proteomes" id="UP000789572"/>
    </source>
</evidence>
<dbReference type="Pfam" id="PF17284">
    <property type="entry name" value="Spermine_synt_N"/>
    <property type="match status" value="1"/>
</dbReference>
<keyword evidence="3" id="KW-0620">Polyamine biosynthesis</keyword>
<dbReference type="InterPro" id="IPR037163">
    <property type="entry name" value="Spermidine_synt_N_sf"/>
</dbReference>
<organism evidence="6 7">
    <name type="scientific">Paraglomus occultum</name>
    <dbReference type="NCBI Taxonomy" id="144539"/>
    <lineage>
        <taxon>Eukaryota</taxon>
        <taxon>Fungi</taxon>
        <taxon>Fungi incertae sedis</taxon>
        <taxon>Mucoromycota</taxon>
        <taxon>Glomeromycotina</taxon>
        <taxon>Glomeromycetes</taxon>
        <taxon>Paraglomerales</taxon>
        <taxon>Paraglomeraceae</taxon>
        <taxon>Paraglomus</taxon>
    </lineage>
</organism>
<comment type="similarity">
    <text evidence="1 4">Belongs to the spermidine/spermine synthase family.</text>
</comment>
<dbReference type="AlphaFoldDB" id="A0A9N9GM65"/>
<feature type="domain" description="PABS" evidence="5">
    <location>
        <begin position="14"/>
        <end position="249"/>
    </location>
</feature>
<dbReference type="InterPro" id="IPR030668">
    <property type="entry name" value="Spermi_synthase_euk"/>
</dbReference>
<name>A0A9N9GM65_9GLOM</name>
<comment type="caution">
    <text evidence="6">The sequence shown here is derived from an EMBL/GenBank/DDBJ whole genome shotgun (WGS) entry which is preliminary data.</text>
</comment>
<dbReference type="FunFam" id="2.30.140.10:FF:000001">
    <property type="entry name" value="SPE3p Spermidine synthase"/>
    <property type="match status" value="1"/>
</dbReference>
<dbReference type="InterPro" id="IPR029063">
    <property type="entry name" value="SAM-dependent_MTases_sf"/>
</dbReference>
<gene>
    <name evidence="6" type="ORF">POCULU_LOCUS7989</name>
</gene>
<dbReference type="PANTHER" id="PTHR11558:SF11">
    <property type="entry name" value="SPERMIDINE SYNTHASE"/>
    <property type="match status" value="1"/>
</dbReference>
<evidence type="ECO:0000256" key="3">
    <source>
        <dbReference type="PROSITE-ProRule" id="PRU00354"/>
    </source>
</evidence>
<dbReference type="GO" id="GO:0008295">
    <property type="term" value="P:spermidine biosynthetic process"/>
    <property type="evidence" value="ECO:0007669"/>
    <property type="project" value="TreeGrafter"/>
</dbReference>
<dbReference type="InterPro" id="IPR035246">
    <property type="entry name" value="Spermidine_synt_N"/>
</dbReference>
<evidence type="ECO:0000256" key="2">
    <source>
        <dbReference type="ARBA" id="ARBA00022679"/>
    </source>
</evidence>
<evidence type="ECO:0000313" key="6">
    <source>
        <dbReference type="EMBL" id="CAG8611892.1"/>
    </source>
</evidence>
<dbReference type="InterPro" id="IPR030374">
    <property type="entry name" value="PABS"/>
</dbReference>
<dbReference type="InterPro" id="IPR001045">
    <property type="entry name" value="Spermi_synthase"/>
</dbReference>
<dbReference type="PIRSF" id="PIRSF000502">
    <property type="entry name" value="Spermidine_synth"/>
    <property type="match status" value="1"/>
</dbReference>
<evidence type="ECO:0000259" key="5">
    <source>
        <dbReference type="PROSITE" id="PS51006"/>
    </source>
</evidence>
<evidence type="ECO:0000256" key="4">
    <source>
        <dbReference type="RuleBase" id="RU003836"/>
    </source>
</evidence>